<protein>
    <recommendedName>
        <fullName evidence="3">GNAT family N-acetyltransferase</fullName>
    </recommendedName>
</protein>
<proteinExistence type="predicted"/>
<accession>A0A7Y7RM53</accession>
<dbReference type="InterPro" id="IPR016181">
    <property type="entry name" value="Acyl_CoA_acyltransferase"/>
</dbReference>
<dbReference type="SUPFAM" id="SSF55729">
    <property type="entry name" value="Acyl-CoA N-acyltransferases (Nat)"/>
    <property type="match status" value="1"/>
</dbReference>
<reference evidence="1 2" key="1">
    <citation type="submission" date="2020-04" db="EMBL/GenBank/DDBJ databases">
        <title>Molecular characterization of pseudomonads from Agaricus bisporus reveal novel blotch 2 pathogens in Western Europe.</title>
        <authorList>
            <person name="Taparia T."/>
            <person name="Krijger M."/>
            <person name="Haynes E."/>
            <person name="Elpinstone J.G."/>
            <person name="Noble R."/>
            <person name="Van Der Wolf J."/>
        </authorList>
    </citation>
    <scope>NUCLEOTIDE SEQUENCE [LARGE SCALE GENOMIC DNA]</scope>
    <source>
        <strain evidence="1 2">B7002</strain>
    </source>
</reference>
<dbReference type="Proteomes" id="UP000560470">
    <property type="component" value="Unassembled WGS sequence"/>
</dbReference>
<dbReference type="AlphaFoldDB" id="A0A7Y7RM53"/>
<gene>
    <name evidence="1" type="ORF">HX797_00535</name>
</gene>
<evidence type="ECO:0000313" key="2">
    <source>
        <dbReference type="Proteomes" id="UP000560470"/>
    </source>
</evidence>
<evidence type="ECO:0000313" key="1">
    <source>
        <dbReference type="EMBL" id="NVZ54734.1"/>
    </source>
</evidence>
<comment type="caution">
    <text evidence="1">The sequence shown here is derived from an EMBL/GenBank/DDBJ whole genome shotgun (WGS) entry which is preliminary data.</text>
</comment>
<name>A0A7Y7RM53_9PSED</name>
<dbReference type="EMBL" id="JACAOZ010000002">
    <property type="protein sequence ID" value="NVZ54734.1"/>
    <property type="molecule type" value="Genomic_DNA"/>
</dbReference>
<sequence>MGNEMSAKTILCNHTGTQVEYEITSGFQLGAIIKMQADWQAEKSMVLKEIIAKYGVQLDDEDFAQEALLRYNLADLNWDWTAKAFHCKSDDYIWFLFMAEGHVQGACVVYHPKQSRFDGDNIFYIDYIAASYSNRDRPDYTRRFSGVGSRLISFVSKFALETLSYRHGFCLHSLPTAELYYRGLGMTEFPADPDKENLVYFEACPATAAKIAGAA</sequence>
<evidence type="ECO:0008006" key="3">
    <source>
        <dbReference type="Google" id="ProtNLM"/>
    </source>
</evidence>
<organism evidence="1 2">
    <name type="scientific">Pseudomonas edaphica</name>
    <dbReference type="NCBI Taxonomy" id="2006980"/>
    <lineage>
        <taxon>Bacteria</taxon>
        <taxon>Pseudomonadati</taxon>
        <taxon>Pseudomonadota</taxon>
        <taxon>Gammaproteobacteria</taxon>
        <taxon>Pseudomonadales</taxon>
        <taxon>Pseudomonadaceae</taxon>
        <taxon>Pseudomonas</taxon>
    </lineage>
</organism>